<dbReference type="InterPro" id="IPR009079">
    <property type="entry name" value="4_helix_cytokine-like_core"/>
</dbReference>
<dbReference type="Gene3D" id="1.20.1250.10">
    <property type="match status" value="1"/>
</dbReference>
<feature type="signal peptide" evidence="1">
    <location>
        <begin position="1"/>
        <end position="18"/>
    </location>
</feature>
<dbReference type="Proteomes" id="UP000316079">
    <property type="component" value="Unassembled WGS sequence"/>
</dbReference>
<proteinExistence type="predicted"/>
<dbReference type="OrthoDB" id="8614787at2759"/>
<dbReference type="SUPFAM" id="SSF47266">
    <property type="entry name" value="4-helical cytokines"/>
    <property type="match status" value="1"/>
</dbReference>
<sequence>MRTGLLLVLCALLSFCKGDDHEKCLNDRMSILLKDLINTSKDIEKKLPSDIEAFNRMIHISKKCYRKATVSDFKQILDLYKESVFNQLLKIKPLLLPDRFLTFFHRLLDDLDLCESKSKTKCMEKNLKHLQEKFKKLTLEKQIKALSEFRGVLIKFPLILARKRARN</sequence>
<evidence type="ECO:0000256" key="1">
    <source>
        <dbReference type="SAM" id="SignalP"/>
    </source>
</evidence>
<reference evidence="2 3" key="1">
    <citation type="journal article" date="2019" name="Sci. Data">
        <title>Hybrid genome assembly and annotation of Danionella translucida.</title>
        <authorList>
            <person name="Kadobianskyi M."/>
            <person name="Schulze L."/>
            <person name="Schuelke M."/>
            <person name="Judkewitz B."/>
        </authorList>
    </citation>
    <scope>NUCLEOTIDE SEQUENCE [LARGE SCALE GENOMIC DNA]</scope>
    <source>
        <strain evidence="2 3">Bolton</strain>
    </source>
</reference>
<evidence type="ECO:0008006" key="4">
    <source>
        <dbReference type="Google" id="ProtNLM"/>
    </source>
</evidence>
<evidence type="ECO:0000313" key="3">
    <source>
        <dbReference type="Proteomes" id="UP000316079"/>
    </source>
</evidence>
<keyword evidence="3" id="KW-1185">Reference proteome</keyword>
<dbReference type="EMBL" id="SRMA01025577">
    <property type="protein sequence ID" value="TRY93005.1"/>
    <property type="molecule type" value="Genomic_DNA"/>
</dbReference>
<feature type="chain" id="PRO_5021918911" description="Interleukin-26" evidence="1">
    <location>
        <begin position="19"/>
        <end position="167"/>
    </location>
</feature>
<comment type="caution">
    <text evidence="2">The sequence shown here is derived from an EMBL/GenBank/DDBJ whole genome shotgun (WGS) entry which is preliminary data.</text>
</comment>
<gene>
    <name evidence="2" type="ORF">DNTS_030075</name>
</gene>
<accession>A0A553QSR7</accession>
<keyword evidence="1" id="KW-0732">Signal</keyword>
<name>A0A553QSR7_9TELE</name>
<organism evidence="2 3">
    <name type="scientific">Danionella cerebrum</name>
    <dbReference type="NCBI Taxonomy" id="2873325"/>
    <lineage>
        <taxon>Eukaryota</taxon>
        <taxon>Metazoa</taxon>
        <taxon>Chordata</taxon>
        <taxon>Craniata</taxon>
        <taxon>Vertebrata</taxon>
        <taxon>Euteleostomi</taxon>
        <taxon>Actinopterygii</taxon>
        <taxon>Neopterygii</taxon>
        <taxon>Teleostei</taxon>
        <taxon>Ostariophysi</taxon>
        <taxon>Cypriniformes</taxon>
        <taxon>Danionidae</taxon>
        <taxon>Danioninae</taxon>
        <taxon>Danionella</taxon>
    </lineage>
</organism>
<dbReference type="AlphaFoldDB" id="A0A553QSR7"/>
<evidence type="ECO:0000313" key="2">
    <source>
        <dbReference type="EMBL" id="TRY93005.1"/>
    </source>
</evidence>
<protein>
    <recommendedName>
        <fullName evidence="4">Interleukin-26</fullName>
    </recommendedName>
</protein>